<reference evidence="9" key="2">
    <citation type="submission" date="2022-08" db="EMBL/GenBank/DDBJ databases">
        <authorList>
            <person name="Dong C."/>
        </authorList>
    </citation>
    <scope>NUCLEOTIDE SEQUENCE</scope>
    <source>
        <strain evidence="9">59MF3M-4</strain>
    </source>
</reference>
<dbReference type="SUPFAM" id="SSF54862">
    <property type="entry name" value="4Fe-4S ferredoxins"/>
    <property type="match status" value="1"/>
</dbReference>
<keyword evidence="1" id="KW-0813">Transport</keyword>
<sequence length="465" mass="52866">MIPRIPLLSALLASVRRHNSNRIPMHIADEPPHRVRLANGLFRNWRRAVGWPLLALFFITPWLSWQGKPAVFFDLNAQQFHIGGWLLWSEDLLLLSGLLIGGAFALFFVAMYAGRLWCGFSCPQTVWTFMFIWLEEKIEGSRQMRRKLDQGKGNRQQKIRRALKFAAWGLLSLATAVTMIAYFYPLAQWWSDVIRGDVSSVATFWLILISTLTFLNAGWLRESVCTHMCPYSRFQSVMFDNQTRTVRYDTDRGEPRGKNNPENKAAGDCIDCGLCVQVCPTNIDIRDGLQIACIDCGACIDACDKVMLQTGRAIGLITYQPEQQLSPLQRWRLWGYGALAISAFVVVLANTLLQPPLIASLERDRLALYQLTPDDTLINRYTLKLHNRSHEDMQLTVYDQQDAVLQTTLSAGQRAAHSLDIERTTETPSQALELRIEDQRSGYHKSLPARFTNPRVRTANLAANH</sequence>
<dbReference type="PANTHER" id="PTHR30176:SF3">
    <property type="entry name" value="FERREDOXIN-TYPE PROTEIN NAPH"/>
    <property type="match status" value="1"/>
</dbReference>
<dbReference type="AlphaFoldDB" id="A0A9X2WHZ5"/>
<dbReference type="EMBL" id="JAOANI010000028">
    <property type="protein sequence ID" value="MCT7360772.1"/>
    <property type="molecule type" value="Genomic_DNA"/>
</dbReference>
<evidence type="ECO:0000256" key="5">
    <source>
        <dbReference type="ARBA" id="ARBA00023004"/>
    </source>
</evidence>
<keyword evidence="7" id="KW-0472">Membrane</keyword>
<proteinExistence type="predicted"/>
<keyword evidence="3" id="KW-0479">Metal-binding</keyword>
<comment type="caution">
    <text evidence="9">The sequence shown here is derived from an EMBL/GenBank/DDBJ whole genome shotgun (WGS) entry which is preliminary data.</text>
</comment>
<dbReference type="InterPro" id="IPR017896">
    <property type="entry name" value="4Fe4S_Fe-S-bd"/>
</dbReference>
<dbReference type="GO" id="GO:0051539">
    <property type="term" value="F:4 iron, 4 sulfur cluster binding"/>
    <property type="evidence" value="ECO:0007669"/>
    <property type="project" value="UniProtKB-KW"/>
</dbReference>
<protein>
    <submittedName>
        <fullName evidence="9">Cytochrome c oxidase accessory protein CcoG</fullName>
    </submittedName>
</protein>
<evidence type="ECO:0000256" key="7">
    <source>
        <dbReference type="SAM" id="Phobius"/>
    </source>
</evidence>
<keyword evidence="4" id="KW-0249">Electron transport</keyword>
<evidence type="ECO:0000256" key="6">
    <source>
        <dbReference type="ARBA" id="ARBA00023014"/>
    </source>
</evidence>
<evidence type="ECO:0000259" key="8">
    <source>
        <dbReference type="PROSITE" id="PS51379"/>
    </source>
</evidence>
<dbReference type="InterPro" id="IPR032879">
    <property type="entry name" value="FixG_C"/>
</dbReference>
<organism evidence="9 10">
    <name type="scientific">Thalassolituus pacificus</name>
    <dbReference type="NCBI Taxonomy" id="2975440"/>
    <lineage>
        <taxon>Bacteria</taxon>
        <taxon>Pseudomonadati</taxon>
        <taxon>Pseudomonadota</taxon>
        <taxon>Gammaproteobacteria</taxon>
        <taxon>Oceanospirillales</taxon>
        <taxon>Oceanospirillaceae</taxon>
        <taxon>Thalassolituus</taxon>
    </lineage>
</organism>
<feature type="domain" description="4Fe-4S ferredoxin-type" evidence="8">
    <location>
        <begin position="259"/>
        <end position="288"/>
    </location>
</feature>
<keyword evidence="6" id="KW-0411">Iron-sulfur</keyword>
<evidence type="ECO:0000313" key="10">
    <source>
        <dbReference type="Proteomes" id="UP001147830"/>
    </source>
</evidence>
<evidence type="ECO:0000256" key="4">
    <source>
        <dbReference type="ARBA" id="ARBA00022982"/>
    </source>
</evidence>
<feature type="transmembrane region" description="Helical" evidence="7">
    <location>
        <begin position="165"/>
        <end position="184"/>
    </location>
</feature>
<dbReference type="Proteomes" id="UP001147830">
    <property type="component" value="Unassembled WGS sequence"/>
</dbReference>
<dbReference type="InterPro" id="IPR013783">
    <property type="entry name" value="Ig-like_fold"/>
</dbReference>
<dbReference type="NCBIfam" id="TIGR02745">
    <property type="entry name" value="ccoG_rdxA_fixG"/>
    <property type="match status" value="1"/>
</dbReference>
<evidence type="ECO:0000256" key="3">
    <source>
        <dbReference type="ARBA" id="ARBA00022723"/>
    </source>
</evidence>
<dbReference type="PROSITE" id="PS00198">
    <property type="entry name" value="4FE4S_FER_1"/>
    <property type="match status" value="1"/>
</dbReference>
<dbReference type="GO" id="GO:0005886">
    <property type="term" value="C:plasma membrane"/>
    <property type="evidence" value="ECO:0007669"/>
    <property type="project" value="TreeGrafter"/>
</dbReference>
<dbReference type="InterPro" id="IPR017900">
    <property type="entry name" value="4Fe4S_Fe_S_CS"/>
</dbReference>
<keyword evidence="10" id="KW-1185">Reference proteome</keyword>
<dbReference type="PROSITE" id="PS51379">
    <property type="entry name" value="4FE4S_FER_2"/>
    <property type="match status" value="1"/>
</dbReference>
<keyword evidence="2" id="KW-0004">4Fe-4S</keyword>
<dbReference type="Pfam" id="PF11614">
    <property type="entry name" value="FixG_C"/>
    <property type="match status" value="1"/>
</dbReference>
<feature type="transmembrane region" description="Helical" evidence="7">
    <location>
        <begin position="204"/>
        <end position="220"/>
    </location>
</feature>
<name>A0A9X2WHZ5_9GAMM</name>
<keyword evidence="7" id="KW-1133">Transmembrane helix</keyword>
<feature type="transmembrane region" description="Helical" evidence="7">
    <location>
        <begin position="48"/>
        <end position="65"/>
    </location>
</feature>
<keyword evidence="5" id="KW-0408">Iron</keyword>
<feature type="transmembrane region" description="Helical" evidence="7">
    <location>
        <begin position="333"/>
        <end position="353"/>
    </location>
</feature>
<gene>
    <name evidence="9" type="primary">ccoG</name>
    <name evidence="9" type="ORF">NYR02_17260</name>
</gene>
<dbReference type="Gene3D" id="3.30.70.20">
    <property type="match status" value="1"/>
</dbReference>
<reference evidence="9" key="1">
    <citation type="journal article" date="2022" name="Front. Microbiol.">
        <title>Genome-based taxonomic rearrangement of Oceanobacter-related bacteria including the description of Thalassolituus hydrocarbonoclasticus sp. nov. and Thalassolituus pacificus sp. nov. and emended description of the genus Thalassolituus.</title>
        <authorList>
            <person name="Dong C."/>
            <person name="Wei L."/>
            <person name="Wang J."/>
            <person name="Lai Q."/>
            <person name="Huang Z."/>
            <person name="Shao Z."/>
        </authorList>
    </citation>
    <scope>NUCLEOTIDE SEQUENCE</scope>
    <source>
        <strain evidence="9">59MF3M-4</strain>
    </source>
</reference>
<keyword evidence="7" id="KW-0812">Transmembrane</keyword>
<dbReference type="Gene3D" id="2.60.40.10">
    <property type="entry name" value="Immunoglobulins"/>
    <property type="match status" value="1"/>
</dbReference>
<evidence type="ECO:0000256" key="2">
    <source>
        <dbReference type="ARBA" id="ARBA00022485"/>
    </source>
</evidence>
<accession>A0A9X2WHZ5</accession>
<dbReference type="PANTHER" id="PTHR30176">
    <property type="entry name" value="FERREDOXIN-TYPE PROTEIN NAPH"/>
    <property type="match status" value="1"/>
</dbReference>
<dbReference type="RefSeq" id="WP_260977595.1">
    <property type="nucleotide sequence ID" value="NZ_JAOANI010000028.1"/>
</dbReference>
<dbReference type="InterPro" id="IPR051684">
    <property type="entry name" value="Electron_Trans/Redox"/>
</dbReference>
<evidence type="ECO:0000256" key="1">
    <source>
        <dbReference type="ARBA" id="ARBA00022448"/>
    </source>
</evidence>
<dbReference type="GO" id="GO:0046872">
    <property type="term" value="F:metal ion binding"/>
    <property type="evidence" value="ECO:0007669"/>
    <property type="project" value="UniProtKB-KW"/>
</dbReference>
<feature type="transmembrane region" description="Helical" evidence="7">
    <location>
        <begin position="85"/>
        <end position="108"/>
    </location>
</feature>
<dbReference type="InterPro" id="IPR014116">
    <property type="entry name" value="Cyt_c_oxidase_cbb3_FixG"/>
</dbReference>
<dbReference type="Pfam" id="PF13746">
    <property type="entry name" value="Fer4_18"/>
    <property type="match status" value="1"/>
</dbReference>
<evidence type="ECO:0000313" key="9">
    <source>
        <dbReference type="EMBL" id="MCT7360772.1"/>
    </source>
</evidence>